<evidence type="ECO:0000313" key="1">
    <source>
        <dbReference type="EMBL" id="KAK5632883.1"/>
    </source>
</evidence>
<sequence>MVSRCSIKITHAIRDLVQEGLAENCVRSEATLVKVLVAVGATVDTVGFIPSQAVTAVAAAIVLVAEAHTVADLEVSAVRADSFNDTNAFVAKNDVFVYLFRPVSLNQGRKGMILT</sequence>
<accession>A0AAN7UTQ7</accession>
<dbReference type="AlphaFoldDB" id="A0AAN7UTQ7"/>
<proteinExistence type="predicted"/>
<dbReference type="EMBL" id="JAWHQM010000027">
    <property type="protein sequence ID" value="KAK5632883.1"/>
    <property type="molecule type" value="Genomic_DNA"/>
</dbReference>
<dbReference type="AntiFam" id="ANF00156">
    <property type="entry name" value="Shadow ORF (opposite yahK)"/>
</dbReference>
<dbReference type="Proteomes" id="UP001305414">
    <property type="component" value="Unassembled WGS sequence"/>
</dbReference>
<name>A0AAN7UTQ7_9PEZI</name>
<comment type="caution">
    <text evidence="1">The sequence shown here is derived from an EMBL/GenBank/DDBJ whole genome shotgun (WGS) entry which is preliminary data.</text>
</comment>
<evidence type="ECO:0000313" key="2">
    <source>
        <dbReference type="Proteomes" id="UP001305414"/>
    </source>
</evidence>
<gene>
    <name evidence="1" type="ORF">RRF57_008597</name>
</gene>
<reference evidence="1 2" key="1">
    <citation type="submission" date="2023-10" db="EMBL/GenBank/DDBJ databases">
        <title>Draft genome sequence of Xylaria bambusicola isolate GMP-LS, the root and basal stem rot pathogen of sugarcane in Indonesia.</title>
        <authorList>
            <person name="Selvaraj P."/>
            <person name="Muralishankar V."/>
            <person name="Muruganantham S."/>
            <person name="Sp S."/>
            <person name="Haryani S."/>
            <person name="Lau K.J.X."/>
            <person name="Naqvi N.I."/>
        </authorList>
    </citation>
    <scope>NUCLEOTIDE SEQUENCE [LARGE SCALE GENOMIC DNA]</scope>
    <source>
        <strain evidence="1">GMP-LS</strain>
    </source>
</reference>
<organism evidence="1 2">
    <name type="scientific">Xylaria bambusicola</name>
    <dbReference type="NCBI Taxonomy" id="326684"/>
    <lineage>
        <taxon>Eukaryota</taxon>
        <taxon>Fungi</taxon>
        <taxon>Dikarya</taxon>
        <taxon>Ascomycota</taxon>
        <taxon>Pezizomycotina</taxon>
        <taxon>Sordariomycetes</taxon>
        <taxon>Xylariomycetidae</taxon>
        <taxon>Xylariales</taxon>
        <taxon>Xylariaceae</taxon>
        <taxon>Xylaria</taxon>
    </lineage>
</organism>
<protein>
    <submittedName>
        <fullName evidence="1">Uncharacterized protein</fullName>
    </submittedName>
</protein>
<keyword evidence="2" id="KW-1185">Reference proteome</keyword>